<sequence length="747" mass="84147">MDVGSDSHITYSSLLRIFQLFLCPSEFPDYSFCVSQLQSDCYCLFRKDYVCVNLLNPDGIICPTYPSYITIPVFQRNSTDSTPDSSQNEELRLDQDTENELTGYLTAYHESLFKISYLSSMARPRKRLPMKVICLSDGSCVCRSGTLSLKKEVAYLKLKRTFGKCAKRQSTNSEEFNIQMNPSTISEEMDRLRRYSLFSHGAQQDSSRPAHNDVYPIPSSSPFLPLPASTTILPTTFPKLHITAPSLNIDQMRQLDADLLSFHGVSAITDFMVETTRLWYCLDVAGSEREGYSSVHNQFSLLSLPFHGSEWFQGPLIDVKSKKFSKFIMSVGIDETAGISSSISSKTNEGSSTPIEMIESSSPDDKSTSTTPFVVNITQSASFPYFDTLFNPASLIFDFTAPGHTATLIIPPEISLLLSVTQENKILDTEPTESTIEESTVHSLPQLVNSEPIPQFMTTPSTSLLLPQPSVRLTMSHLVFPSFCPPNDTTTTMLHLTQAYLLVLLNTLASHSILVHCISGWDRTPFFTSLLRILLWADGECHQSLSPLEISFLVIGYDFLLFTHRLTTRISTGSHVIAHLIATLPHLLSPTWFRFSHRRKIVCTIVGNSRLDDITPPLDGNGEEEETEHSSPSSLHAPFPNEISDKGKRMEYQILPEEGGIGEEVKGDRSEKYKKIMLTLNEEVEREKITMSQERDDHQEIKGSVNQNQISDFEFKNRLIQVHEILKQLYSSTIVAYYQQEMENEKN</sequence>
<feature type="region of interest" description="Disordered" evidence="1">
    <location>
        <begin position="614"/>
        <end position="643"/>
    </location>
</feature>
<keyword evidence="3" id="KW-1185">Reference proteome</keyword>
<comment type="caution">
    <text evidence="2">The sequence shown here is derived from an EMBL/GenBank/DDBJ whole genome shotgun (WGS) entry which is preliminary data.</text>
</comment>
<protein>
    <recommendedName>
        <fullName evidence="4">Myotubularin phosphatase domain-containing protein</fullName>
    </recommendedName>
</protein>
<feature type="compositionally biased region" description="Polar residues" evidence="1">
    <location>
        <begin position="341"/>
        <end position="354"/>
    </location>
</feature>
<dbReference type="PANTHER" id="PTHR13524">
    <property type="entry name" value="MYOTUBULARIN-RELATED"/>
    <property type="match status" value="1"/>
</dbReference>
<evidence type="ECO:0000313" key="3">
    <source>
        <dbReference type="Proteomes" id="UP001281761"/>
    </source>
</evidence>
<reference evidence="2 3" key="1">
    <citation type="journal article" date="2022" name="bioRxiv">
        <title>Genomics of Preaxostyla Flagellates Illuminates Evolutionary Transitions and the Path Towards Mitochondrial Loss.</title>
        <authorList>
            <person name="Novak L.V.F."/>
            <person name="Treitli S.C."/>
            <person name="Pyrih J."/>
            <person name="Halakuc P."/>
            <person name="Pipaliya S.V."/>
            <person name="Vacek V."/>
            <person name="Brzon O."/>
            <person name="Soukal P."/>
            <person name="Eme L."/>
            <person name="Dacks J.B."/>
            <person name="Karnkowska A."/>
            <person name="Elias M."/>
            <person name="Hampl V."/>
        </authorList>
    </citation>
    <scope>NUCLEOTIDE SEQUENCE [LARGE SCALE GENOMIC DNA]</scope>
    <source>
        <strain evidence="2">NAU3</strain>
        <tissue evidence="2">Gut</tissue>
    </source>
</reference>
<dbReference type="PROSITE" id="PS00383">
    <property type="entry name" value="TYR_PHOSPHATASE_1"/>
    <property type="match status" value="1"/>
</dbReference>
<accession>A0ABQ9Y2A2</accession>
<name>A0ABQ9Y2A2_9EUKA</name>
<dbReference type="SUPFAM" id="SSF52799">
    <property type="entry name" value="(Phosphotyrosine protein) phosphatases II"/>
    <property type="match status" value="1"/>
</dbReference>
<organism evidence="2 3">
    <name type="scientific">Blattamonas nauphoetae</name>
    <dbReference type="NCBI Taxonomy" id="2049346"/>
    <lineage>
        <taxon>Eukaryota</taxon>
        <taxon>Metamonada</taxon>
        <taxon>Preaxostyla</taxon>
        <taxon>Oxymonadida</taxon>
        <taxon>Blattamonas</taxon>
    </lineage>
</organism>
<evidence type="ECO:0000256" key="1">
    <source>
        <dbReference type="SAM" id="MobiDB-lite"/>
    </source>
</evidence>
<dbReference type="InterPro" id="IPR016130">
    <property type="entry name" value="Tyr_Pase_AS"/>
</dbReference>
<dbReference type="InterPro" id="IPR029021">
    <property type="entry name" value="Prot-tyrosine_phosphatase-like"/>
</dbReference>
<evidence type="ECO:0008006" key="4">
    <source>
        <dbReference type="Google" id="ProtNLM"/>
    </source>
</evidence>
<gene>
    <name evidence="2" type="ORF">BLNAU_7053</name>
</gene>
<evidence type="ECO:0000313" key="2">
    <source>
        <dbReference type="EMBL" id="KAK2957877.1"/>
    </source>
</evidence>
<proteinExistence type="predicted"/>
<dbReference type="PANTHER" id="PTHR13524:SF2">
    <property type="entry name" value="MYOTUBULARIN-RELATED PROTEIN 14"/>
    <property type="match status" value="1"/>
</dbReference>
<dbReference type="InterPro" id="IPR039802">
    <property type="entry name" value="MTMR14"/>
</dbReference>
<dbReference type="Proteomes" id="UP001281761">
    <property type="component" value="Unassembled WGS sequence"/>
</dbReference>
<dbReference type="EMBL" id="JARBJD010000042">
    <property type="protein sequence ID" value="KAK2957877.1"/>
    <property type="molecule type" value="Genomic_DNA"/>
</dbReference>
<feature type="region of interest" description="Disordered" evidence="1">
    <location>
        <begin position="341"/>
        <end position="369"/>
    </location>
</feature>